<dbReference type="InterPro" id="IPR046897">
    <property type="entry name" value="ABC-3C_MC6"/>
</dbReference>
<reference evidence="1 2" key="1">
    <citation type="submission" date="2008-09" db="EMBL/GenBank/DDBJ databases">
        <authorList>
            <person name="Fulton L."/>
            <person name="Clifton S."/>
            <person name="Fulton B."/>
            <person name="Xu J."/>
            <person name="Minx P."/>
            <person name="Pepin K.H."/>
            <person name="Johnson M."/>
            <person name="Thiruvilangam P."/>
            <person name="Bhonagiri V."/>
            <person name="Nash W.E."/>
            <person name="Mardis E.R."/>
            <person name="Wilson R.K."/>
        </authorList>
    </citation>
    <scope>NUCLEOTIDE SEQUENCE [LARGE SCALE GENOMIC DNA]</scope>
    <source>
        <strain evidence="1 2">DSM 13275</strain>
    </source>
</reference>
<keyword evidence="2" id="KW-1185">Reference proteome</keyword>
<dbReference type="Proteomes" id="UP000003178">
    <property type="component" value="Unassembled WGS sequence"/>
</dbReference>
<evidence type="ECO:0000313" key="2">
    <source>
        <dbReference type="Proteomes" id="UP000003178"/>
    </source>
</evidence>
<dbReference type="Pfam" id="PF20293">
    <property type="entry name" value="MC6"/>
    <property type="match status" value="1"/>
</dbReference>
<proteinExistence type="predicted"/>
<reference evidence="1 2" key="2">
    <citation type="submission" date="2008-10" db="EMBL/GenBank/DDBJ databases">
        <title>Draft genome sequence of Clostridium hiranonis (DSM 13275).</title>
        <authorList>
            <person name="Sudarsanam P."/>
            <person name="Ley R."/>
            <person name="Guruge J."/>
            <person name="Turnbaugh P.J."/>
            <person name="Mahowald M."/>
            <person name="Liep D."/>
            <person name="Gordon J."/>
        </authorList>
    </citation>
    <scope>NUCLEOTIDE SEQUENCE [LARGE SCALE GENOMIC DNA]</scope>
    <source>
        <strain evidence="1 2">DSM 13275</strain>
    </source>
</reference>
<organism evidence="1 2">
    <name type="scientific">Peptacetobacter hiranonis (strain DSM 13275 / JCM 10541 / KCTC 15199 / TO-931)</name>
    <name type="common">Clostridium hiranonis</name>
    <dbReference type="NCBI Taxonomy" id="500633"/>
    <lineage>
        <taxon>Bacteria</taxon>
        <taxon>Bacillati</taxon>
        <taxon>Bacillota</taxon>
        <taxon>Clostridia</taxon>
        <taxon>Peptostreptococcales</taxon>
        <taxon>Peptostreptococcaceae</taxon>
        <taxon>Peptacetobacter</taxon>
    </lineage>
</organism>
<dbReference type="EMBL" id="ABWP01000011">
    <property type="protein sequence ID" value="EEA85996.1"/>
    <property type="molecule type" value="Genomic_DNA"/>
</dbReference>
<protein>
    <submittedName>
        <fullName evidence="1">Uncharacterized protein</fullName>
    </submittedName>
</protein>
<evidence type="ECO:0000313" key="1">
    <source>
        <dbReference type="EMBL" id="EEA85996.1"/>
    </source>
</evidence>
<name>B6FWT5_PEPHT</name>
<gene>
    <name evidence="1" type="ORF">CLOHIR_00334</name>
</gene>
<dbReference type="eggNOG" id="ENOG5031506">
    <property type="taxonomic scope" value="Bacteria"/>
</dbReference>
<comment type="caution">
    <text evidence="1">The sequence shown here is derived from an EMBL/GenBank/DDBJ whole genome shotgun (WGS) entry which is preliminary data.</text>
</comment>
<sequence length="96" mass="11442">MFFIVVNFYYLYLNNERGFFMIVDFDKKPSKSIIYTTSIVLEYLKNKNNCLNIENILEYSLEKGVDYALFFLSIDWLFLIGVVKNINDRNELVLCD</sequence>
<accession>B6FWT5</accession>
<dbReference type="AlphaFoldDB" id="B6FWT5"/>
<dbReference type="STRING" id="500633.CLOHIR_00334"/>
<dbReference type="HOGENOM" id="CLU_183600_0_1_9"/>